<organism evidence="1 2">
    <name type="scientific">Mycena albidolilacea</name>
    <dbReference type="NCBI Taxonomy" id="1033008"/>
    <lineage>
        <taxon>Eukaryota</taxon>
        <taxon>Fungi</taxon>
        <taxon>Dikarya</taxon>
        <taxon>Basidiomycota</taxon>
        <taxon>Agaricomycotina</taxon>
        <taxon>Agaricomycetes</taxon>
        <taxon>Agaricomycetidae</taxon>
        <taxon>Agaricales</taxon>
        <taxon>Marasmiineae</taxon>
        <taxon>Mycenaceae</taxon>
        <taxon>Mycena</taxon>
    </lineage>
</organism>
<dbReference type="EMBL" id="JARIHO010000065">
    <property type="protein sequence ID" value="KAJ7314807.1"/>
    <property type="molecule type" value="Genomic_DNA"/>
</dbReference>
<name>A0AAD7EEG3_9AGAR</name>
<keyword evidence="2" id="KW-1185">Reference proteome</keyword>
<reference evidence="1" key="1">
    <citation type="submission" date="2023-03" db="EMBL/GenBank/DDBJ databases">
        <title>Massive genome expansion in bonnet fungi (Mycena s.s.) driven by repeated elements and novel gene families across ecological guilds.</title>
        <authorList>
            <consortium name="Lawrence Berkeley National Laboratory"/>
            <person name="Harder C.B."/>
            <person name="Miyauchi S."/>
            <person name="Viragh M."/>
            <person name="Kuo A."/>
            <person name="Thoen E."/>
            <person name="Andreopoulos B."/>
            <person name="Lu D."/>
            <person name="Skrede I."/>
            <person name="Drula E."/>
            <person name="Henrissat B."/>
            <person name="Morin E."/>
            <person name="Kohler A."/>
            <person name="Barry K."/>
            <person name="LaButti K."/>
            <person name="Morin E."/>
            <person name="Salamov A."/>
            <person name="Lipzen A."/>
            <person name="Mereny Z."/>
            <person name="Hegedus B."/>
            <person name="Baldrian P."/>
            <person name="Stursova M."/>
            <person name="Weitz H."/>
            <person name="Taylor A."/>
            <person name="Grigoriev I.V."/>
            <person name="Nagy L.G."/>
            <person name="Martin F."/>
            <person name="Kauserud H."/>
        </authorList>
    </citation>
    <scope>NUCLEOTIDE SEQUENCE</scope>
    <source>
        <strain evidence="1">CBHHK002</strain>
    </source>
</reference>
<comment type="caution">
    <text evidence="1">The sequence shown here is derived from an EMBL/GenBank/DDBJ whole genome shotgun (WGS) entry which is preliminary data.</text>
</comment>
<accession>A0AAD7EEG3</accession>
<gene>
    <name evidence="1" type="ORF">DFH08DRAFT_894836</name>
</gene>
<sequence>MRQPGPAAVWVAWLYRPSPGGVDSRNGAGAGETRARGEACMAWCRNGIHFIFARAVPVLLSSYATILAPLLQPSEPTSFDPLPRPPPTHPPSLLHPLHLLSLPLAPHAAPSPRVYYYFQGHSRLKRHSSRPRTDSKCAPRPDMASGRRFPFGMC</sequence>
<dbReference type="AlphaFoldDB" id="A0AAD7EEG3"/>
<evidence type="ECO:0000313" key="2">
    <source>
        <dbReference type="Proteomes" id="UP001218218"/>
    </source>
</evidence>
<dbReference type="Proteomes" id="UP001218218">
    <property type="component" value="Unassembled WGS sequence"/>
</dbReference>
<evidence type="ECO:0000313" key="1">
    <source>
        <dbReference type="EMBL" id="KAJ7314807.1"/>
    </source>
</evidence>
<feature type="non-terminal residue" evidence="1">
    <location>
        <position position="154"/>
    </location>
</feature>
<proteinExistence type="predicted"/>
<protein>
    <submittedName>
        <fullName evidence="1">Uncharacterized protein</fullName>
    </submittedName>
</protein>